<evidence type="ECO:0000313" key="4">
    <source>
        <dbReference type="Proteomes" id="UP000244929"/>
    </source>
</evidence>
<protein>
    <submittedName>
        <fullName evidence="3">Uncharacterized protein</fullName>
    </submittedName>
</protein>
<keyword evidence="2" id="KW-0472">Membrane</keyword>
<organism evidence="3 4">
    <name type="scientific">Flavobacterium album</name>
    <dbReference type="NCBI Taxonomy" id="2175091"/>
    <lineage>
        <taxon>Bacteria</taxon>
        <taxon>Pseudomonadati</taxon>
        <taxon>Bacteroidota</taxon>
        <taxon>Flavobacteriia</taxon>
        <taxon>Flavobacteriales</taxon>
        <taxon>Flavobacteriaceae</taxon>
        <taxon>Flavobacterium</taxon>
    </lineage>
</organism>
<dbReference type="AlphaFoldDB" id="A0A2S1QU23"/>
<keyword evidence="4" id="KW-1185">Reference proteome</keyword>
<keyword evidence="2" id="KW-0812">Transmembrane</keyword>
<feature type="region of interest" description="Disordered" evidence="1">
    <location>
        <begin position="105"/>
        <end position="137"/>
    </location>
</feature>
<name>A0A2S1QU23_9FLAO</name>
<dbReference type="EMBL" id="CP029186">
    <property type="protein sequence ID" value="AWH83907.1"/>
    <property type="molecule type" value="Genomic_DNA"/>
</dbReference>
<proteinExistence type="predicted"/>
<gene>
    <name evidence="3" type="ORF">HYN59_01715</name>
</gene>
<dbReference type="KEGG" id="falb:HYN59_01715"/>
<evidence type="ECO:0000313" key="3">
    <source>
        <dbReference type="EMBL" id="AWH83907.1"/>
    </source>
</evidence>
<feature type="transmembrane region" description="Helical" evidence="2">
    <location>
        <begin position="47"/>
        <end position="70"/>
    </location>
</feature>
<evidence type="ECO:0000256" key="2">
    <source>
        <dbReference type="SAM" id="Phobius"/>
    </source>
</evidence>
<keyword evidence="2" id="KW-1133">Transmembrane helix</keyword>
<sequence>MTATLLSIVKRPSLKGRLRFSLSKNIALNAGAKVGTYSAFPNFSTPFFYLFSSLFLNSLLTWFLTTKVFLDFFVPQSFTEEAQSSTEVFIYNIGIEDTKVFASTAQVERPNPRPPMNRDELSPQEGSETCLPNRHTI</sequence>
<accession>A0A2S1QU23</accession>
<dbReference type="Proteomes" id="UP000244929">
    <property type="component" value="Chromosome"/>
</dbReference>
<evidence type="ECO:0000256" key="1">
    <source>
        <dbReference type="SAM" id="MobiDB-lite"/>
    </source>
</evidence>
<reference evidence="3 4" key="1">
    <citation type="submission" date="2018-04" db="EMBL/GenBank/DDBJ databases">
        <title>Genome sequencing of Flavobacterium sp. HYN0059.</title>
        <authorList>
            <person name="Yi H."/>
            <person name="Baek C."/>
        </authorList>
    </citation>
    <scope>NUCLEOTIDE SEQUENCE [LARGE SCALE GENOMIC DNA]</scope>
    <source>
        <strain evidence="3 4">HYN0059</strain>
    </source>
</reference>